<evidence type="ECO:0000313" key="12">
    <source>
        <dbReference type="Proteomes" id="UP001630127"/>
    </source>
</evidence>
<evidence type="ECO:0000256" key="9">
    <source>
        <dbReference type="RuleBase" id="RU000488"/>
    </source>
</evidence>
<keyword evidence="6" id="KW-1133">Transmembrane helix</keyword>
<dbReference type="GO" id="GO:0015215">
    <property type="term" value="F:nucleotide transmembrane transporter activity"/>
    <property type="evidence" value="ECO:0007669"/>
    <property type="project" value="UniProtKB-ARBA"/>
</dbReference>
<gene>
    <name evidence="11" type="ORF">ACH5RR_030137</name>
</gene>
<evidence type="ECO:0000313" key="11">
    <source>
        <dbReference type="EMBL" id="KAL3510736.1"/>
    </source>
</evidence>
<sequence>MSTAAAAGDFRSAREIICDAGAGAAAGAIAATFVCPLDVIKTRLQVHGLPETAHPGYRGSVIITSLQNIVRNEGFRGLYRGLSPTLAALLPNWAVYFTVYGHLKSLLHFHVDSSGQLTIAANMIAASGAGATTAIAANPLWVVKTRLQTQGMKQGVVPYHGILSALRRIAHEEGIRGWYSGLLPSLAGIGHVAIQFPAYEHMKSYLAKMNNKKINELSPGEVAIASSISKIVASVMTYPHEVVRSRLQEQGQVRNPEIHYAGVIDCIKKISLRDGLPGFYRGCAANLLRTTPSAVITFTTYEMINRFLQCATPPAETCSKAQPKPDCSINSQNTTKGNEDKNSVSDQSQNASNNRTFNPLVTPDNIKTRH</sequence>
<dbReference type="SUPFAM" id="SSF103506">
    <property type="entry name" value="Mitochondrial carrier"/>
    <property type="match status" value="1"/>
</dbReference>
<evidence type="ECO:0000256" key="1">
    <source>
        <dbReference type="ARBA" id="ARBA00004141"/>
    </source>
</evidence>
<dbReference type="GO" id="GO:0016020">
    <property type="term" value="C:membrane"/>
    <property type="evidence" value="ECO:0007669"/>
    <property type="project" value="UniProtKB-SubCell"/>
</dbReference>
<organism evidence="11 12">
    <name type="scientific">Cinchona calisaya</name>
    <dbReference type="NCBI Taxonomy" id="153742"/>
    <lineage>
        <taxon>Eukaryota</taxon>
        <taxon>Viridiplantae</taxon>
        <taxon>Streptophyta</taxon>
        <taxon>Embryophyta</taxon>
        <taxon>Tracheophyta</taxon>
        <taxon>Spermatophyta</taxon>
        <taxon>Magnoliopsida</taxon>
        <taxon>eudicotyledons</taxon>
        <taxon>Gunneridae</taxon>
        <taxon>Pentapetalae</taxon>
        <taxon>asterids</taxon>
        <taxon>lamiids</taxon>
        <taxon>Gentianales</taxon>
        <taxon>Rubiaceae</taxon>
        <taxon>Cinchonoideae</taxon>
        <taxon>Cinchoneae</taxon>
        <taxon>Cinchona</taxon>
    </lineage>
</organism>
<accession>A0ABD2YV56</accession>
<dbReference type="Pfam" id="PF00153">
    <property type="entry name" value="Mito_carr"/>
    <property type="match status" value="3"/>
</dbReference>
<dbReference type="FunFam" id="1.50.40.10:FF:000075">
    <property type="entry name" value="Nicotinamide adenine dinucleotide transporter 2, mitochondrial"/>
    <property type="match status" value="1"/>
</dbReference>
<dbReference type="PANTHER" id="PTHR45683">
    <property type="entry name" value="MITOCHONDRIAL NICOTINAMIDE ADENINE DINUCLEOTIDE TRANSPORTER 1-RELATED-RELATED"/>
    <property type="match status" value="1"/>
</dbReference>
<comment type="similarity">
    <text evidence="2 9">Belongs to the mitochondrial carrier (TC 2.A.29) family.</text>
</comment>
<comment type="subcellular location">
    <subcellularLocation>
        <location evidence="1">Membrane</location>
        <topology evidence="1">Multi-pass membrane protein</topology>
    </subcellularLocation>
</comment>
<evidence type="ECO:0000256" key="8">
    <source>
        <dbReference type="PROSITE-ProRule" id="PRU00282"/>
    </source>
</evidence>
<evidence type="ECO:0000256" key="5">
    <source>
        <dbReference type="ARBA" id="ARBA00022737"/>
    </source>
</evidence>
<dbReference type="Proteomes" id="UP001630127">
    <property type="component" value="Unassembled WGS sequence"/>
</dbReference>
<reference evidence="11 12" key="1">
    <citation type="submission" date="2024-11" db="EMBL/GenBank/DDBJ databases">
        <title>A near-complete genome assembly of Cinchona calisaya.</title>
        <authorList>
            <person name="Lian D.C."/>
            <person name="Zhao X.W."/>
            <person name="Wei L."/>
        </authorList>
    </citation>
    <scope>NUCLEOTIDE SEQUENCE [LARGE SCALE GENOMIC DNA]</scope>
    <source>
        <tissue evidence="11">Nenye</tissue>
    </source>
</reference>
<keyword evidence="3 9" id="KW-0813">Transport</keyword>
<dbReference type="AlphaFoldDB" id="A0ABD2YV56"/>
<feature type="repeat" description="Solcar" evidence="8">
    <location>
        <begin position="14"/>
        <end position="106"/>
    </location>
</feature>
<keyword evidence="12" id="KW-1185">Reference proteome</keyword>
<dbReference type="InterPro" id="IPR044712">
    <property type="entry name" value="SLC25A32-like"/>
</dbReference>
<evidence type="ECO:0000256" key="3">
    <source>
        <dbReference type="ARBA" id="ARBA00022448"/>
    </source>
</evidence>
<dbReference type="InterPro" id="IPR018108">
    <property type="entry name" value="MCP_transmembrane"/>
</dbReference>
<evidence type="ECO:0000256" key="4">
    <source>
        <dbReference type="ARBA" id="ARBA00022692"/>
    </source>
</evidence>
<comment type="caution">
    <text evidence="11">The sequence shown here is derived from an EMBL/GenBank/DDBJ whole genome shotgun (WGS) entry which is preliminary data.</text>
</comment>
<evidence type="ECO:0000256" key="7">
    <source>
        <dbReference type="ARBA" id="ARBA00023136"/>
    </source>
</evidence>
<keyword evidence="5" id="KW-0677">Repeat</keyword>
<evidence type="ECO:0000256" key="2">
    <source>
        <dbReference type="ARBA" id="ARBA00006375"/>
    </source>
</evidence>
<dbReference type="PROSITE" id="PS50920">
    <property type="entry name" value="SOLCAR"/>
    <property type="match status" value="3"/>
</dbReference>
<proteinExistence type="inferred from homology"/>
<evidence type="ECO:0000256" key="6">
    <source>
        <dbReference type="ARBA" id="ARBA00022989"/>
    </source>
</evidence>
<feature type="repeat" description="Solcar" evidence="8">
    <location>
        <begin position="217"/>
        <end position="307"/>
    </location>
</feature>
<protein>
    <submittedName>
        <fullName evidence="11">Uncharacterized protein</fullName>
    </submittedName>
</protein>
<dbReference type="InterPro" id="IPR023395">
    <property type="entry name" value="MCP_dom_sf"/>
</dbReference>
<dbReference type="Gene3D" id="1.50.40.10">
    <property type="entry name" value="Mitochondrial carrier domain"/>
    <property type="match status" value="1"/>
</dbReference>
<feature type="region of interest" description="Disordered" evidence="10">
    <location>
        <begin position="315"/>
        <end position="370"/>
    </location>
</feature>
<evidence type="ECO:0000256" key="10">
    <source>
        <dbReference type="SAM" id="MobiDB-lite"/>
    </source>
</evidence>
<name>A0ABD2YV56_9GENT</name>
<dbReference type="InterPro" id="IPR002067">
    <property type="entry name" value="MCP"/>
</dbReference>
<feature type="repeat" description="Solcar" evidence="8">
    <location>
        <begin position="117"/>
        <end position="205"/>
    </location>
</feature>
<keyword evidence="4 8" id="KW-0812">Transmembrane</keyword>
<feature type="compositionally biased region" description="Polar residues" evidence="10">
    <location>
        <begin position="344"/>
        <end position="359"/>
    </location>
</feature>
<dbReference type="PRINTS" id="PR00926">
    <property type="entry name" value="MITOCARRIER"/>
</dbReference>
<keyword evidence="7 8" id="KW-0472">Membrane</keyword>
<dbReference type="EMBL" id="JBJUIK010000012">
    <property type="protein sequence ID" value="KAL3510736.1"/>
    <property type="molecule type" value="Genomic_DNA"/>
</dbReference>